<proteinExistence type="predicted"/>
<evidence type="ECO:0000259" key="2">
    <source>
        <dbReference type="PROSITE" id="PS50234"/>
    </source>
</evidence>
<keyword evidence="4" id="KW-1185">Reference proteome</keyword>
<comment type="caution">
    <text evidence="3">The sequence shown here is derived from an EMBL/GenBank/DDBJ whole genome shotgun (WGS) entry which is preliminary data.</text>
</comment>
<organism evidence="3 4">
    <name type="scientific">Metallococcus carri</name>
    <dbReference type="NCBI Taxonomy" id="1656884"/>
    <lineage>
        <taxon>Bacteria</taxon>
        <taxon>Bacillati</taxon>
        <taxon>Actinomycetota</taxon>
        <taxon>Actinomycetes</taxon>
        <taxon>Micrococcales</taxon>
        <taxon>Dermacoccaceae</taxon>
        <taxon>Metallococcus</taxon>
    </lineage>
</organism>
<reference evidence="3" key="1">
    <citation type="submission" date="2020-03" db="EMBL/GenBank/DDBJ databases">
        <title>Draft sequencing of Calidifontibacter sp. DB0510.</title>
        <authorList>
            <person name="Kim D.-U."/>
        </authorList>
    </citation>
    <scope>NUCLEOTIDE SEQUENCE</scope>
    <source>
        <strain evidence="3">DB0510</strain>
    </source>
</reference>
<dbReference type="SUPFAM" id="SSF53850">
    <property type="entry name" value="Periplasmic binding protein-like II"/>
    <property type="match status" value="1"/>
</dbReference>
<accession>A0A967B6K6</accession>
<feature type="signal peptide" evidence="1">
    <location>
        <begin position="1"/>
        <end position="36"/>
    </location>
</feature>
<dbReference type="EMBL" id="JAAOIV010000004">
    <property type="protein sequence ID" value="NHN55631.1"/>
    <property type="molecule type" value="Genomic_DNA"/>
</dbReference>
<dbReference type="SMART" id="SM00327">
    <property type="entry name" value="VWA"/>
    <property type="match status" value="1"/>
</dbReference>
<gene>
    <name evidence="3" type="ORF">G9U51_07535</name>
</gene>
<dbReference type="Pfam" id="PF00092">
    <property type="entry name" value="VWA"/>
    <property type="match status" value="1"/>
</dbReference>
<feature type="domain" description="VWFA" evidence="2">
    <location>
        <begin position="347"/>
        <end position="548"/>
    </location>
</feature>
<name>A0A967B6K6_9MICO</name>
<feature type="chain" id="PRO_5038865202" evidence="1">
    <location>
        <begin position="37"/>
        <end position="552"/>
    </location>
</feature>
<dbReference type="Gene3D" id="3.40.50.410">
    <property type="entry name" value="von Willebrand factor, type A domain"/>
    <property type="match status" value="1"/>
</dbReference>
<dbReference type="RefSeq" id="WP_166195510.1">
    <property type="nucleotide sequence ID" value="NZ_JAAOIV010000004.1"/>
</dbReference>
<evidence type="ECO:0000313" key="3">
    <source>
        <dbReference type="EMBL" id="NHN55631.1"/>
    </source>
</evidence>
<keyword evidence="1" id="KW-0732">Signal</keyword>
<dbReference type="Proteomes" id="UP000744769">
    <property type="component" value="Unassembled WGS sequence"/>
</dbReference>
<dbReference type="PROSITE" id="PS50234">
    <property type="entry name" value="VWFA"/>
    <property type="match status" value="1"/>
</dbReference>
<dbReference type="Pfam" id="PF13531">
    <property type="entry name" value="SBP_bac_11"/>
    <property type="match status" value="1"/>
</dbReference>
<dbReference type="InterPro" id="IPR036465">
    <property type="entry name" value="vWFA_dom_sf"/>
</dbReference>
<evidence type="ECO:0000256" key="1">
    <source>
        <dbReference type="SAM" id="SignalP"/>
    </source>
</evidence>
<dbReference type="AlphaFoldDB" id="A0A967B6K6"/>
<protein>
    <submittedName>
        <fullName evidence="3">VWA domain-containing protein</fullName>
    </submittedName>
</protein>
<dbReference type="SUPFAM" id="SSF53300">
    <property type="entry name" value="vWA-like"/>
    <property type="match status" value="1"/>
</dbReference>
<dbReference type="Gene3D" id="3.40.190.10">
    <property type="entry name" value="Periplasmic binding protein-like II"/>
    <property type="match status" value="2"/>
</dbReference>
<evidence type="ECO:0000313" key="4">
    <source>
        <dbReference type="Proteomes" id="UP000744769"/>
    </source>
</evidence>
<sequence length="552" mass="58257">MATPTPAVRAALRRRRIAAGAGLGALLLATAGGTTAMVGSVQAAPTCTAPRNVTVATTDEMYDLVFAQARKVENQRTVCVHYDVRNIPSSTVDLQLKTGAPEAPDIWIPDASLWVNDVSSKLGDGWVNVIGTVATSPVVLGVPTALKGDPLAKPVDTWANMLARGGLLTVQDPGSTSSALTTMQAANNTSLDHDKRTKLLRSVLQLSRGTMSMTTLSQRATQGPGLARIFPLSEQQLIAYDRSAKTPLDTLVPAQGATQMDYPYVTTVKADPVPAPAARALYSALTSPDGTQALTKAGFRTPARDGRAPAYPSGSPLGRDLKLVPPISVKQTVASYKAWVDLARDARMLVLIDVSGSMSTPVNAGSTRIDLLVGTAVGALGALPPTTQLGAWAFSTNLQGKGKDWVPLSNGINTIGGTPAGLKYRDQLTATAKTLPKYVARNGDTALYDTIWAAYQYSTKTYDNNYVNSVVVLTDGTNDDPGGGLDLKGLIANLKKQYRADRPVKIVTIAMGTDTDPTALKQIATSTDGLSYTTRDPSEITSVFVDAFLQRN</sequence>
<dbReference type="InterPro" id="IPR002035">
    <property type="entry name" value="VWF_A"/>
</dbReference>